<accession>A0A084WTD5</accession>
<feature type="compositionally biased region" description="Acidic residues" evidence="1">
    <location>
        <begin position="104"/>
        <end position="119"/>
    </location>
</feature>
<evidence type="ECO:0000313" key="3">
    <source>
        <dbReference type="EnsemblMetazoa" id="ASIC021987-PA"/>
    </source>
</evidence>
<name>A0A084WTD5_ANOSI</name>
<dbReference type="EMBL" id="ATLV01026883">
    <property type="status" value="NOT_ANNOTATED_CDS"/>
    <property type="molecule type" value="Genomic_DNA"/>
</dbReference>
<protein>
    <submittedName>
        <fullName evidence="2 3">Amino acid permease</fullName>
    </submittedName>
</protein>
<dbReference type="Proteomes" id="UP000030765">
    <property type="component" value="Unassembled WGS sequence"/>
</dbReference>
<keyword evidence="4" id="KW-1185">Reference proteome</keyword>
<dbReference type="VEuPathDB" id="VectorBase:ASIC021987"/>
<dbReference type="EnsemblMetazoa" id="ASIC021987-RA">
    <property type="protein sequence ID" value="ASIC021987-PA"/>
    <property type="gene ID" value="ASIC021987"/>
</dbReference>
<gene>
    <name evidence="2" type="ORF">ZHAS_00021987</name>
</gene>
<evidence type="ECO:0000313" key="2">
    <source>
        <dbReference type="EMBL" id="KFB53479.1"/>
    </source>
</evidence>
<feature type="region of interest" description="Disordered" evidence="1">
    <location>
        <begin position="94"/>
        <end position="119"/>
    </location>
</feature>
<dbReference type="EMBL" id="KE525420">
    <property type="protein sequence ID" value="KFB53479.1"/>
    <property type="molecule type" value="Genomic_DNA"/>
</dbReference>
<dbReference type="AlphaFoldDB" id="A0A084WTD5"/>
<proteinExistence type="predicted"/>
<organism evidence="2">
    <name type="scientific">Anopheles sinensis</name>
    <name type="common">Mosquito</name>
    <dbReference type="NCBI Taxonomy" id="74873"/>
    <lineage>
        <taxon>Eukaryota</taxon>
        <taxon>Metazoa</taxon>
        <taxon>Ecdysozoa</taxon>
        <taxon>Arthropoda</taxon>
        <taxon>Hexapoda</taxon>
        <taxon>Insecta</taxon>
        <taxon>Pterygota</taxon>
        <taxon>Neoptera</taxon>
        <taxon>Endopterygota</taxon>
        <taxon>Diptera</taxon>
        <taxon>Nematocera</taxon>
        <taxon>Culicoidea</taxon>
        <taxon>Culicidae</taxon>
        <taxon>Anophelinae</taxon>
        <taxon>Anopheles</taxon>
    </lineage>
</organism>
<sequence>MANFVEKRRCWWSTRKWGLFPPFPVNLFLISKSDTVFCTHFPDTRIGFRFPGSPTTPPWGIRLLTPGTEKLTLTTIDKHRRRTRLRDHFFDGKNRRVGTASGTTDDDNVYEETEEEVSK</sequence>
<evidence type="ECO:0000313" key="4">
    <source>
        <dbReference type="Proteomes" id="UP000030765"/>
    </source>
</evidence>
<evidence type="ECO:0000256" key="1">
    <source>
        <dbReference type="SAM" id="MobiDB-lite"/>
    </source>
</evidence>
<reference evidence="3" key="2">
    <citation type="submission" date="2020-05" db="UniProtKB">
        <authorList>
            <consortium name="EnsemblMetazoa"/>
        </authorList>
    </citation>
    <scope>IDENTIFICATION</scope>
</reference>
<reference evidence="2 4" key="1">
    <citation type="journal article" date="2014" name="BMC Genomics">
        <title>Genome sequence of Anopheles sinensis provides insight into genetics basis of mosquito competence for malaria parasites.</title>
        <authorList>
            <person name="Zhou D."/>
            <person name="Zhang D."/>
            <person name="Ding G."/>
            <person name="Shi L."/>
            <person name="Hou Q."/>
            <person name="Ye Y."/>
            <person name="Xu Y."/>
            <person name="Zhou H."/>
            <person name="Xiong C."/>
            <person name="Li S."/>
            <person name="Yu J."/>
            <person name="Hong S."/>
            <person name="Yu X."/>
            <person name="Zou P."/>
            <person name="Chen C."/>
            <person name="Chang X."/>
            <person name="Wang W."/>
            <person name="Lv Y."/>
            <person name="Sun Y."/>
            <person name="Ma L."/>
            <person name="Shen B."/>
            <person name="Zhu C."/>
        </authorList>
    </citation>
    <scope>NUCLEOTIDE SEQUENCE [LARGE SCALE GENOMIC DNA]</scope>
</reference>